<dbReference type="Proteomes" id="UP000190989">
    <property type="component" value="Unassembled WGS sequence"/>
</dbReference>
<keyword evidence="3" id="KW-1185">Reference proteome</keyword>
<keyword evidence="1" id="KW-0732">Signal</keyword>
<feature type="signal peptide" evidence="1">
    <location>
        <begin position="1"/>
        <end position="25"/>
    </location>
</feature>
<proteinExistence type="predicted"/>
<gene>
    <name evidence="2" type="ORF">SAMN06295987_101179</name>
</gene>
<dbReference type="EMBL" id="FVZE01000001">
    <property type="protein sequence ID" value="SLJ86297.1"/>
    <property type="molecule type" value="Genomic_DNA"/>
</dbReference>
<evidence type="ECO:0000313" key="2">
    <source>
        <dbReference type="EMBL" id="SLJ86297.1"/>
    </source>
</evidence>
<accession>A0A1U6GS03</accession>
<feature type="chain" id="PRO_5010568945" evidence="1">
    <location>
        <begin position="26"/>
        <end position="214"/>
    </location>
</feature>
<evidence type="ECO:0000256" key="1">
    <source>
        <dbReference type="SAM" id="SignalP"/>
    </source>
</evidence>
<name>A0A1U6GS03_9SPHN</name>
<dbReference type="STRING" id="428990.SAMN06295987_101179"/>
<dbReference type="RefSeq" id="WP_054946720.1">
    <property type="nucleotide sequence ID" value="NZ_FVZE01000001.1"/>
</dbReference>
<organism evidence="2 3">
    <name type="scientific">Novosphingobium mathurense</name>
    <dbReference type="NCBI Taxonomy" id="428990"/>
    <lineage>
        <taxon>Bacteria</taxon>
        <taxon>Pseudomonadati</taxon>
        <taxon>Pseudomonadota</taxon>
        <taxon>Alphaproteobacteria</taxon>
        <taxon>Sphingomonadales</taxon>
        <taxon>Sphingomonadaceae</taxon>
        <taxon>Novosphingobium</taxon>
    </lineage>
</organism>
<dbReference type="AlphaFoldDB" id="A0A1U6GS03"/>
<evidence type="ECO:0000313" key="3">
    <source>
        <dbReference type="Proteomes" id="UP000190989"/>
    </source>
</evidence>
<sequence length="214" mass="23486">MTLARSLLPLAMVLAPIAWPGSALAYDRLPTGLAQLTPDEVRERVEVHDDPATPHVVVSTREAWDRGRSIGGAHARDVHLRALVDRQSGAVRWQVWHELVHPGPAPRVVGVKYEAGGQIAQADLLVTDQWKEDCPSVDAIHRECNRHTRLVFELPENVVSEIAEGYRPQSRSPWQLKFKAEDGKSIRGGLAPAEAAGLLHAVETVRQALPHTSG</sequence>
<protein>
    <submittedName>
        <fullName evidence="2">Uncharacterized protein</fullName>
    </submittedName>
</protein>
<reference evidence="3" key="1">
    <citation type="submission" date="2017-02" db="EMBL/GenBank/DDBJ databases">
        <authorList>
            <person name="Varghese N."/>
            <person name="Submissions S."/>
        </authorList>
    </citation>
    <scope>NUCLEOTIDE SEQUENCE [LARGE SCALE GENOMIC DNA]</scope>
    <source>
        <strain evidence="3">SM117</strain>
    </source>
</reference>